<evidence type="ECO:0000256" key="4">
    <source>
        <dbReference type="ARBA" id="ARBA00060634"/>
    </source>
</evidence>
<dbReference type="SUPFAM" id="SSF52317">
    <property type="entry name" value="Class I glutamine amidotransferase-like"/>
    <property type="match status" value="1"/>
</dbReference>
<evidence type="ECO:0000313" key="7">
    <source>
        <dbReference type="Proteomes" id="UP000315889"/>
    </source>
</evidence>
<evidence type="ECO:0000256" key="5">
    <source>
        <dbReference type="ARBA" id="ARBA00066788"/>
    </source>
</evidence>
<accession>A0A520MD64</accession>
<dbReference type="InterPro" id="IPR011697">
    <property type="entry name" value="Peptidase_C26"/>
</dbReference>
<gene>
    <name evidence="6" type="ORF">EVB03_08895</name>
</gene>
<dbReference type="AlphaFoldDB" id="A0A520MD64"/>
<dbReference type="EC" id="3.5.1.94" evidence="5"/>
<evidence type="ECO:0000256" key="2">
    <source>
        <dbReference type="ARBA" id="ARBA00052718"/>
    </source>
</evidence>
<comment type="function">
    <text evidence="3">Involved in the breakdown of putrescine via hydrolysis of the gamma-glutamyl linkage of gamma-glutamyl-gamma-aminobutyrate.</text>
</comment>
<dbReference type="PANTHER" id="PTHR43235">
    <property type="entry name" value="GLUTAMINE AMIDOTRANSFERASE PB2B2.05-RELATED"/>
    <property type="match status" value="1"/>
</dbReference>
<proteinExistence type="inferred from homology"/>
<dbReference type="GO" id="GO:0033969">
    <property type="term" value="F:gamma-glutamyl-gamma-aminobutyrate hydrolase activity"/>
    <property type="evidence" value="ECO:0007669"/>
    <property type="project" value="UniProtKB-EC"/>
</dbReference>
<dbReference type="PANTHER" id="PTHR43235:SF1">
    <property type="entry name" value="GLUTAMINE AMIDOTRANSFERASE PB2B2.05-RELATED"/>
    <property type="match status" value="1"/>
</dbReference>
<dbReference type="GO" id="GO:0006598">
    <property type="term" value="P:polyamine catabolic process"/>
    <property type="evidence" value="ECO:0007669"/>
    <property type="project" value="TreeGrafter"/>
</dbReference>
<evidence type="ECO:0000256" key="1">
    <source>
        <dbReference type="ARBA" id="ARBA00011083"/>
    </source>
</evidence>
<dbReference type="EMBL" id="SHBP01000018">
    <property type="protein sequence ID" value="RZO19144.1"/>
    <property type="molecule type" value="Genomic_DNA"/>
</dbReference>
<dbReference type="FunFam" id="3.40.50.880:FF:000030">
    <property type="entry name" value="Gamma-glutamyl-gamma-aminobutyrate hydrolase PuuD"/>
    <property type="match status" value="1"/>
</dbReference>
<comment type="pathway">
    <text evidence="4">Amine and polyamine degradation; putrescine degradation; 4-aminobutanoate from putrescine: step 4/4.</text>
</comment>
<sequence>MPSALPIVGIACDVITAGLHQFHGAGEKYINAVAHGAAAMPVLLPAFGEGADITDLNGLYNVKDIVSSIDGLFLTGSPSNIQPHHFDGPAHEEGTLEDPQRDSLTLELIRECVSQAVPILAVCRGFQELNVALGGTLHAKVHDIDGYHDHREDKTKDRQGQYDVSHPVNFIKGGLLHSLTAETSWSVNSLHSQGINILSEQLVIEATADDGLIEAVSWLAKEDNKNWILGVQWHPEWQFESNKVSKIIFQAFGDAIRESLASRSQ</sequence>
<keyword evidence="6" id="KW-0378">Hydrolase</keyword>
<dbReference type="GO" id="GO:0005829">
    <property type="term" value="C:cytosol"/>
    <property type="evidence" value="ECO:0007669"/>
    <property type="project" value="TreeGrafter"/>
</dbReference>
<dbReference type="CDD" id="cd01745">
    <property type="entry name" value="GATase1_2"/>
    <property type="match status" value="1"/>
</dbReference>
<protein>
    <recommendedName>
        <fullName evidence="5">gamma-glutamyl-gamma-aminobutyrate hydrolase</fullName>
        <ecNumber evidence="5">3.5.1.94</ecNumber>
    </recommendedName>
</protein>
<evidence type="ECO:0000313" key="6">
    <source>
        <dbReference type="EMBL" id="RZO19144.1"/>
    </source>
</evidence>
<dbReference type="Gene3D" id="3.40.50.880">
    <property type="match status" value="1"/>
</dbReference>
<name>A0A520MD64_9GAMM</name>
<comment type="similarity">
    <text evidence="1">Belongs to the peptidase C26 family.</text>
</comment>
<dbReference type="InterPro" id="IPR044668">
    <property type="entry name" value="PuuD-like"/>
</dbReference>
<organism evidence="6 7">
    <name type="scientific">SAR92 clade bacterium</name>
    <dbReference type="NCBI Taxonomy" id="2315479"/>
    <lineage>
        <taxon>Bacteria</taxon>
        <taxon>Pseudomonadati</taxon>
        <taxon>Pseudomonadota</taxon>
        <taxon>Gammaproteobacteria</taxon>
        <taxon>Cellvibrionales</taxon>
        <taxon>Porticoccaceae</taxon>
        <taxon>SAR92 clade</taxon>
    </lineage>
</organism>
<comment type="caution">
    <text evidence="6">The sequence shown here is derived from an EMBL/GenBank/DDBJ whole genome shotgun (WGS) entry which is preliminary data.</text>
</comment>
<dbReference type="Pfam" id="PF07722">
    <property type="entry name" value="Peptidase_C26"/>
    <property type="match status" value="1"/>
</dbReference>
<evidence type="ECO:0000256" key="3">
    <source>
        <dbReference type="ARBA" id="ARBA00055068"/>
    </source>
</evidence>
<dbReference type="PROSITE" id="PS51273">
    <property type="entry name" value="GATASE_TYPE_1"/>
    <property type="match status" value="1"/>
</dbReference>
<comment type="catalytic activity">
    <reaction evidence="2">
        <text>4-(gamma-L-glutamylamino)butanoate + H2O = 4-aminobutanoate + L-glutamate</text>
        <dbReference type="Rhea" id="RHEA:19737"/>
        <dbReference type="ChEBI" id="CHEBI:15377"/>
        <dbReference type="ChEBI" id="CHEBI:29985"/>
        <dbReference type="ChEBI" id="CHEBI:58800"/>
        <dbReference type="ChEBI" id="CHEBI:59888"/>
        <dbReference type="EC" id="3.5.1.94"/>
    </reaction>
</comment>
<dbReference type="Proteomes" id="UP000315889">
    <property type="component" value="Unassembled WGS sequence"/>
</dbReference>
<dbReference type="InterPro" id="IPR029062">
    <property type="entry name" value="Class_I_gatase-like"/>
</dbReference>
<reference evidence="6 7" key="1">
    <citation type="submission" date="2019-02" db="EMBL/GenBank/DDBJ databases">
        <title>Prokaryotic population dynamics and viral predation in marine succession experiment using metagenomics: the confinement effect.</title>
        <authorList>
            <person name="Haro-Moreno J.M."/>
            <person name="Rodriguez-Valera F."/>
            <person name="Lopez-Perez M."/>
        </authorList>
    </citation>
    <scope>NUCLEOTIDE SEQUENCE [LARGE SCALE GENOMIC DNA]</scope>
    <source>
        <strain evidence="6">MED-G170</strain>
    </source>
</reference>